<dbReference type="PANTHER" id="PTHR30290:SF9">
    <property type="entry name" value="OLIGOPEPTIDE-BINDING PROTEIN APPA"/>
    <property type="match status" value="1"/>
</dbReference>
<dbReference type="Gene3D" id="3.10.105.10">
    <property type="entry name" value="Dipeptide-binding Protein, Domain 3"/>
    <property type="match status" value="1"/>
</dbReference>
<evidence type="ECO:0000259" key="4">
    <source>
        <dbReference type="Pfam" id="PF00496"/>
    </source>
</evidence>
<dbReference type="InterPro" id="IPR039424">
    <property type="entry name" value="SBP_5"/>
</dbReference>
<name>A0A2K8N4Z8_9BACL</name>
<dbReference type="PROSITE" id="PS51257">
    <property type="entry name" value="PROKAR_LIPOPROTEIN"/>
    <property type="match status" value="1"/>
</dbReference>
<dbReference type="GO" id="GO:1904680">
    <property type="term" value="F:peptide transmembrane transporter activity"/>
    <property type="evidence" value="ECO:0007669"/>
    <property type="project" value="TreeGrafter"/>
</dbReference>
<dbReference type="CDD" id="cd00995">
    <property type="entry name" value="PBP2_NikA_DppA_OppA_like"/>
    <property type="match status" value="1"/>
</dbReference>
<dbReference type="KEGG" id="kyr:CVV65_05230"/>
<dbReference type="EMBL" id="CP024955">
    <property type="protein sequence ID" value="ATY84429.1"/>
    <property type="molecule type" value="Genomic_DNA"/>
</dbReference>
<evidence type="ECO:0000313" key="5">
    <source>
        <dbReference type="EMBL" id="ATY84429.1"/>
    </source>
</evidence>
<feature type="domain" description="Solute-binding protein family 5" evidence="4">
    <location>
        <begin position="83"/>
        <end position="452"/>
    </location>
</feature>
<dbReference type="Gene3D" id="3.90.76.10">
    <property type="entry name" value="Dipeptide-binding Protein, Domain 1"/>
    <property type="match status" value="1"/>
</dbReference>
<reference evidence="6" key="1">
    <citation type="submission" date="2017-11" db="EMBL/GenBank/DDBJ databases">
        <title>Complete Genome Sequence of Kyrpidia sp. Strain EA-1, a thermophilic, hydrogen-oxidizing Bacterium, isolated from the Azores.</title>
        <authorList>
            <person name="Reiner J.E."/>
            <person name="Lapp C.J."/>
            <person name="Bunk B."/>
            <person name="Gescher J."/>
        </authorList>
    </citation>
    <scope>NUCLEOTIDE SEQUENCE [LARGE SCALE GENOMIC DNA]</scope>
    <source>
        <strain evidence="6">EA-1</strain>
    </source>
</reference>
<dbReference type="Pfam" id="PF00496">
    <property type="entry name" value="SBP_bac_5"/>
    <property type="match status" value="1"/>
</dbReference>
<dbReference type="GO" id="GO:0015833">
    <property type="term" value="P:peptide transport"/>
    <property type="evidence" value="ECO:0007669"/>
    <property type="project" value="TreeGrafter"/>
</dbReference>
<sequence>MLRKPLGKRVRLTLVGAVALLTAGCGMLGKPVTPPPPPPTEITVGIPSEPQTLNPIFAEDRSSLAVIHALFDSVEAEGPDGVPRPELADRVTVSPDGTTYTIHLRPGATWHDGEPVTAADVLFTYRAILQSQVQSPYRPLFLVDGEPPEMRQLDEYTLEIRLPHPSAGFVNALTVGILPEHAFPNGNVKDSRFSDHPIGSGPFSFVQWNRGQNIQLKRFDGYFAGRPGVDQLTYRIVPESNQRSAFASKSIDVFVPTPADVLKIQQDASADKPDLVHYSSESVMTLLVHQRGSYLADHAVRKALALAIDRSAIADKAFGGPGLASPADSLFPPGNWAHDNRTPPAPNPAAAKKILDEAGYVTNSSGWRVKDGKVLSFQLLYISDRTTDKIAQMLADQAAEVGIQIQPKGVDRTAFYQTLDAPEKNFDLALNTYWLGPDPDAFADLLTTHGEYNFQEYDNPQVDKWFTQARETSDQGARLSLYRQIDQSIRDDVPVIPLVYPEGFLAVRRTIVNVEKADPAPVVLFRYLEQLGVNPGRAVTP</sequence>
<dbReference type="RefSeq" id="WP_100667250.1">
    <property type="nucleotide sequence ID" value="NZ_CP024955.1"/>
</dbReference>
<keyword evidence="6" id="KW-1185">Reference proteome</keyword>
<dbReference type="AlphaFoldDB" id="A0A2K8N4Z8"/>
<accession>A0A2K8N4Z8</accession>
<evidence type="ECO:0000313" key="6">
    <source>
        <dbReference type="Proteomes" id="UP000231932"/>
    </source>
</evidence>
<comment type="similarity">
    <text evidence="1">Belongs to the bacterial solute-binding protein 5 family.</text>
</comment>
<keyword evidence="3" id="KW-0732">Signal</keyword>
<protein>
    <recommendedName>
        <fullName evidence="4">Solute-binding protein family 5 domain-containing protein</fullName>
    </recommendedName>
</protein>
<dbReference type="SUPFAM" id="SSF53850">
    <property type="entry name" value="Periplasmic binding protein-like II"/>
    <property type="match status" value="1"/>
</dbReference>
<dbReference type="InterPro" id="IPR030678">
    <property type="entry name" value="Peptide/Ni-bd"/>
</dbReference>
<dbReference type="PIRSF" id="PIRSF002741">
    <property type="entry name" value="MppA"/>
    <property type="match status" value="1"/>
</dbReference>
<dbReference type="OrthoDB" id="48318at2"/>
<dbReference type="GO" id="GO:0043190">
    <property type="term" value="C:ATP-binding cassette (ABC) transporter complex"/>
    <property type="evidence" value="ECO:0007669"/>
    <property type="project" value="InterPro"/>
</dbReference>
<proteinExistence type="inferred from homology"/>
<evidence type="ECO:0000256" key="1">
    <source>
        <dbReference type="ARBA" id="ARBA00005695"/>
    </source>
</evidence>
<evidence type="ECO:0000256" key="3">
    <source>
        <dbReference type="ARBA" id="ARBA00022729"/>
    </source>
</evidence>
<gene>
    <name evidence="5" type="ORF">CVV65_05230</name>
</gene>
<dbReference type="GO" id="GO:0042597">
    <property type="term" value="C:periplasmic space"/>
    <property type="evidence" value="ECO:0007669"/>
    <property type="project" value="UniProtKB-ARBA"/>
</dbReference>
<dbReference type="Gene3D" id="3.40.190.10">
    <property type="entry name" value="Periplasmic binding protein-like II"/>
    <property type="match status" value="1"/>
</dbReference>
<keyword evidence="2" id="KW-0813">Transport</keyword>
<dbReference type="InterPro" id="IPR000914">
    <property type="entry name" value="SBP_5_dom"/>
</dbReference>
<evidence type="ECO:0000256" key="2">
    <source>
        <dbReference type="ARBA" id="ARBA00022448"/>
    </source>
</evidence>
<dbReference type="PANTHER" id="PTHR30290">
    <property type="entry name" value="PERIPLASMIC BINDING COMPONENT OF ABC TRANSPORTER"/>
    <property type="match status" value="1"/>
</dbReference>
<organism evidence="5 6">
    <name type="scientific">Kyrpidia spormannii</name>
    <dbReference type="NCBI Taxonomy" id="2055160"/>
    <lineage>
        <taxon>Bacteria</taxon>
        <taxon>Bacillati</taxon>
        <taxon>Bacillota</taxon>
        <taxon>Bacilli</taxon>
        <taxon>Bacillales</taxon>
        <taxon>Alicyclobacillaceae</taxon>
        <taxon>Kyrpidia</taxon>
    </lineage>
</organism>
<dbReference type="Proteomes" id="UP000231932">
    <property type="component" value="Chromosome"/>
</dbReference>